<reference evidence="3" key="1">
    <citation type="submission" date="2011-06" db="EMBL/GenBank/DDBJ databases">
        <title>The complete genome of chromosome of Runella slithyformis DSM 19594.</title>
        <authorList>
            <consortium name="US DOE Joint Genome Institute (JGI-PGF)"/>
            <person name="Lucas S."/>
            <person name="Han J."/>
            <person name="Lapidus A."/>
            <person name="Bruce D."/>
            <person name="Goodwin L."/>
            <person name="Pitluck S."/>
            <person name="Peters L."/>
            <person name="Kyrpides N."/>
            <person name="Mavromatis K."/>
            <person name="Ivanova N."/>
            <person name="Ovchinnikova G."/>
            <person name="Zhang X."/>
            <person name="Misra M."/>
            <person name="Detter J.C."/>
            <person name="Tapia R."/>
            <person name="Han C."/>
            <person name="Land M."/>
            <person name="Hauser L."/>
            <person name="Markowitz V."/>
            <person name="Cheng J.-F."/>
            <person name="Hugenholtz P."/>
            <person name="Woyke T."/>
            <person name="Wu D."/>
            <person name="Tindall B."/>
            <person name="Faehrich R."/>
            <person name="Brambilla E."/>
            <person name="Klenk H.-P."/>
            <person name="Eisen J.A."/>
        </authorList>
    </citation>
    <scope>NUCLEOTIDE SEQUENCE [LARGE SCALE GENOMIC DNA]</scope>
    <source>
        <strain evidence="3">ATCC 29530 / DSM 19594 / LMG 11500 / NCIMB 11436 / LSU 4</strain>
    </source>
</reference>
<evidence type="ECO:0000259" key="1">
    <source>
        <dbReference type="Pfam" id="PF18962"/>
    </source>
</evidence>
<protein>
    <recommendedName>
        <fullName evidence="1">Secretion system C-terminal sorting domain-containing protein</fullName>
    </recommendedName>
</protein>
<dbReference type="AlphaFoldDB" id="A0A7U3ZQH8"/>
<organism evidence="2 3">
    <name type="scientific">Runella slithyformis (strain ATCC 29530 / DSM 19594 / LMG 11500 / NCIMB 11436 / LSU 4)</name>
    <dbReference type="NCBI Taxonomy" id="761193"/>
    <lineage>
        <taxon>Bacteria</taxon>
        <taxon>Pseudomonadati</taxon>
        <taxon>Bacteroidota</taxon>
        <taxon>Cytophagia</taxon>
        <taxon>Cytophagales</taxon>
        <taxon>Spirosomataceae</taxon>
        <taxon>Runella</taxon>
    </lineage>
</organism>
<feature type="domain" description="Secretion system C-terminal sorting" evidence="1">
    <location>
        <begin position="1125"/>
        <end position="1196"/>
    </location>
</feature>
<reference evidence="2 3" key="2">
    <citation type="journal article" date="2012" name="Stand. Genomic Sci.">
        <title>Complete genome sequence of the aquatic bacterium Runella slithyformis type strain (LSU 4(T)).</title>
        <authorList>
            <person name="Copeland A."/>
            <person name="Zhang X."/>
            <person name="Misra M."/>
            <person name="Lapidus A."/>
            <person name="Nolan M."/>
            <person name="Lucas S."/>
            <person name="Deshpande S."/>
            <person name="Cheng J.F."/>
            <person name="Tapia R."/>
            <person name="Goodwin L.A."/>
            <person name="Pitluck S."/>
            <person name="Liolios K."/>
            <person name="Pagani I."/>
            <person name="Ivanova N."/>
            <person name="Mikhailova N."/>
            <person name="Pati A."/>
            <person name="Chen A."/>
            <person name="Palaniappan K."/>
            <person name="Land M."/>
            <person name="Hauser L."/>
            <person name="Pan C."/>
            <person name="Jeffries C.D."/>
            <person name="Detter J.C."/>
            <person name="Brambilla E.M."/>
            <person name="Rohde M."/>
            <person name="Djao O.D."/>
            <person name="Goker M."/>
            <person name="Sikorski J."/>
            <person name="Tindall B.J."/>
            <person name="Woyke T."/>
            <person name="Bristow J."/>
            <person name="Eisen J.A."/>
            <person name="Markowitz V."/>
            <person name="Hugenholtz P."/>
            <person name="Kyrpides N.C."/>
            <person name="Klenk H.P."/>
            <person name="Mavromatis K."/>
        </authorList>
    </citation>
    <scope>NUCLEOTIDE SEQUENCE [LARGE SCALE GENOMIC DNA]</scope>
    <source>
        <strain evidence="3">ATCC 29530 / DSM 19594 / LMG 11500 / NCIMB 11436 / LSU 4</strain>
    </source>
</reference>
<dbReference type="Proteomes" id="UP000000493">
    <property type="component" value="Chromosome"/>
</dbReference>
<evidence type="ECO:0000313" key="2">
    <source>
        <dbReference type="EMBL" id="AEI51499.1"/>
    </source>
</evidence>
<dbReference type="InterPro" id="IPR026444">
    <property type="entry name" value="Secre_tail"/>
</dbReference>
<name>A0A7U3ZQH8_RUNSL</name>
<gene>
    <name evidence="2" type="ordered locus">Runsl_5199</name>
</gene>
<evidence type="ECO:0000313" key="3">
    <source>
        <dbReference type="Proteomes" id="UP000000493"/>
    </source>
</evidence>
<dbReference type="Pfam" id="PF18962">
    <property type="entry name" value="Por_Secre_tail"/>
    <property type="match status" value="1"/>
</dbReference>
<accession>A0A7U3ZQH8</accession>
<proteinExistence type="predicted"/>
<dbReference type="KEGG" id="rsi:Runsl_5199"/>
<dbReference type="InterPro" id="IPR017868">
    <property type="entry name" value="Filamin/ABP280_repeat-like"/>
</dbReference>
<dbReference type="NCBIfam" id="TIGR04183">
    <property type="entry name" value="Por_Secre_tail"/>
    <property type="match status" value="1"/>
</dbReference>
<dbReference type="PROSITE" id="PS50194">
    <property type="entry name" value="FILAMIN_REPEAT"/>
    <property type="match status" value="1"/>
</dbReference>
<keyword evidence="3" id="KW-1185">Reference proteome</keyword>
<sequence length="1198" mass="127192">MVFSLIQFWSYTSQAGYYYYNGNPSASFNFNSQNCRNTFTISNVEIRINNRSEAYIKIIGSLNVSIGNGSVTYESYGSISGGNVNFATTNSSTGYHWCTSDIASNRTFWRASISNLNFTGGQNISCTLTVSTVGLAPASSDPKNILLSFIDSGSPSFVQSTSGITGTSVCAGTTLSLTIRGSAPTRAVVVANVGGVQTQIGTVTSDNDFDTWGTINWTVPAGIASGTQIFFRVNALSVTQSSAFSAFSPVSPNLIISETSLCSAKQIALQVTGISGNLFVDGNNGWPSNSTTYNPTPQSSTTYTVTVQRRGNGSDRVCSPVTVSQSVQVFTFNPSIATASQTKCLGEAISVRAEPNGNGSFDYTWTRDGQGAGNGQQIEAREPGNYSVSIKPTGAAASCPAKSAGPVRFNFDTPIPDQNITFPKERPIICGAPDPTTLTLTAQPGQSGINYQWQREGGGFNANGQSVTVSQSGKYIVNMNRGACSRQKSIEVQDNNYDPNIASAPDAFCSDAPITLTANANDPGRFDYAWKREGTGFGGNSPTLTLPNELGTFRYKVEITSKGTGCSTKTSAEIVIRADRAITGHKIILPAGKMRAVICGAPEEPAIDLSAAADAPLEGITYQWQGPAVTGTAAVGKVSREGDYRVIFRRGACSKESTVKVESGFFVPNISSTGTIINSPTDIRICSGESSIISASLDGTGIPNNTANFTYQWFGGVEGNTELTTQKDNTLRVSTPGLYRLEVALTGSGCAVRKTAQKIKITVDPAFKNARITPNPAIICNKATGLEIAVLSDSSAGATYRWSGGGKSNSDPSKYVVDNAGTYTAFLSRGACFAQANVSPREEELKVTVTPPNQSNPIIVCSGANGIPMVLQAVSNLSSAVITWKRDDSDAPGSNTGTGYTPTQTGRYFATANFNNICTATSPQRIAVEALSNFSVNITPNNPPALCDDRPIPLTATVSDTRYTALYNYEWIQDTRSVKTGIGANTLSTGKVVNYTGNTLVLGNESNYTLSIVKDGCKATSSVSKITLKPARSGIIVLDYNTLQATESSDGTYQWYYKPGNAASLADSAGYTLEAGVTGRMLLGAKPGSYMVRANRNGCGTKYSFAYSVAVATAIDPLLNDEWKVYPNPTTEAITVENRAGSAIPATLDIWNANGQKLRSHRQLNARESYPLTDLPMGTYYLEIRQNGQKVTKKIIKE</sequence>
<dbReference type="EMBL" id="CP002859">
    <property type="protein sequence ID" value="AEI51499.1"/>
    <property type="molecule type" value="Genomic_DNA"/>
</dbReference>